<feature type="transmembrane region" description="Helical" evidence="1">
    <location>
        <begin position="20"/>
        <end position="36"/>
    </location>
</feature>
<evidence type="ECO:0000256" key="1">
    <source>
        <dbReference type="SAM" id="Phobius"/>
    </source>
</evidence>
<accession>A0A3M7T452</accession>
<organism evidence="2 3">
    <name type="scientific">Brachionus plicatilis</name>
    <name type="common">Marine rotifer</name>
    <name type="synonym">Brachionus muelleri</name>
    <dbReference type="NCBI Taxonomy" id="10195"/>
    <lineage>
        <taxon>Eukaryota</taxon>
        <taxon>Metazoa</taxon>
        <taxon>Spiralia</taxon>
        <taxon>Gnathifera</taxon>
        <taxon>Rotifera</taxon>
        <taxon>Eurotatoria</taxon>
        <taxon>Monogononta</taxon>
        <taxon>Pseudotrocha</taxon>
        <taxon>Ploima</taxon>
        <taxon>Brachionidae</taxon>
        <taxon>Brachionus</taxon>
    </lineage>
</organism>
<proteinExistence type="predicted"/>
<dbReference type="AlphaFoldDB" id="A0A3M7T452"/>
<keyword evidence="1" id="KW-1133">Transmembrane helix</keyword>
<protein>
    <submittedName>
        <fullName evidence="2">Uncharacterized protein</fullName>
    </submittedName>
</protein>
<evidence type="ECO:0000313" key="2">
    <source>
        <dbReference type="EMBL" id="RNA42824.1"/>
    </source>
</evidence>
<keyword evidence="3" id="KW-1185">Reference proteome</keyword>
<name>A0A3M7T452_BRAPC</name>
<reference evidence="2 3" key="1">
    <citation type="journal article" date="2018" name="Sci. Rep.">
        <title>Genomic signatures of local adaptation to the degree of environmental predictability in rotifers.</title>
        <authorList>
            <person name="Franch-Gras L."/>
            <person name="Hahn C."/>
            <person name="Garcia-Roger E.M."/>
            <person name="Carmona M.J."/>
            <person name="Serra M."/>
            <person name="Gomez A."/>
        </authorList>
    </citation>
    <scope>NUCLEOTIDE SEQUENCE [LARGE SCALE GENOMIC DNA]</scope>
    <source>
        <strain evidence="2">HYR1</strain>
    </source>
</reference>
<sequence length="64" mass="7922">MSKPKQFLFRREINSMQKRYYHYFIYQQYICLNFLIGKKMYLVPKYQFYTIKFNAMLRSSSVGA</sequence>
<evidence type="ECO:0000313" key="3">
    <source>
        <dbReference type="Proteomes" id="UP000276133"/>
    </source>
</evidence>
<keyword evidence="1" id="KW-0472">Membrane</keyword>
<dbReference type="Proteomes" id="UP000276133">
    <property type="component" value="Unassembled WGS sequence"/>
</dbReference>
<gene>
    <name evidence="2" type="ORF">BpHYR1_001451</name>
</gene>
<comment type="caution">
    <text evidence="2">The sequence shown here is derived from an EMBL/GenBank/DDBJ whole genome shotgun (WGS) entry which is preliminary data.</text>
</comment>
<keyword evidence="1" id="KW-0812">Transmembrane</keyword>
<dbReference type="EMBL" id="REGN01000316">
    <property type="protein sequence ID" value="RNA42824.1"/>
    <property type="molecule type" value="Genomic_DNA"/>
</dbReference>